<evidence type="ECO:0000313" key="3">
    <source>
        <dbReference type="Proteomes" id="UP000250928"/>
    </source>
</evidence>
<dbReference type="AlphaFoldDB" id="A0A657PZ69"/>
<proteinExistence type="predicted"/>
<accession>A0A657PZ69</accession>
<dbReference type="CDD" id="cd00143">
    <property type="entry name" value="PP2Cc"/>
    <property type="match status" value="1"/>
</dbReference>
<dbReference type="InterPro" id="IPR036457">
    <property type="entry name" value="PPM-type-like_dom_sf"/>
</dbReference>
<dbReference type="PROSITE" id="PS51746">
    <property type="entry name" value="PPM_2"/>
    <property type="match status" value="1"/>
</dbReference>
<evidence type="ECO:0000313" key="2">
    <source>
        <dbReference type="EMBL" id="PUD99647.1"/>
    </source>
</evidence>
<dbReference type="SMART" id="SM00331">
    <property type="entry name" value="PP2C_SIG"/>
    <property type="match status" value="1"/>
</dbReference>
<reference evidence="2 3" key="1">
    <citation type="submission" date="2018-01" db="EMBL/GenBank/DDBJ databases">
        <title>Novel co-symbiosis in the lucinid bivalve Phacoides pectinatus.</title>
        <authorList>
            <person name="Lim S.J."/>
            <person name="Davis B.G."/>
            <person name="Gill D.E."/>
            <person name="Engel A.S."/>
            <person name="Anderson L.C."/>
            <person name="Campbell B.J."/>
        </authorList>
    </citation>
    <scope>NUCLEOTIDE SEQUENCE [LARGE SCALE GENOMIC DNA]</scope>
    <source>
        <strain evidence="2">N3_P5</strain>
    </source>
</reference>
<protein>
    <submittedName>
        <fullName evidence="2">Serine/threonine-protein phosphatase</fullName>
    </submittedName>
</protein>
<dbReference type="Pfam" id="PF13672">
    <property type="entry name" value="PP2C_2"/>
    <property type="match status" value="1"/>
</dbReference>
<sequence length="246" mass="25520">MSMKAAWRSDKGRVRERNEDSVAVLPEFGLVVLGDGMGGHHAGEVASQIVVESVSVSLMAAFPGLGGKVLEEAVAGANRALFSAMDEAPGLQGMGSTVVAGAFDGQWLHYTHVGDSRLYRFRHRILECLTRDHTLIQSLVDEGMFSSEQEARGAGVSASVLTQGLGTHHDIEIGVGRGEIEPGDLYLFCSDGLSAMVDDEQIGAALEESGGDVEQAAGRLLDAALAGGGVDNISLVVVDPTGGSGA</sequence>
<name>A0A657PZ69_9GAMM</name>
<evidence type="ECO:0000259" key="1">
    <source>
        <dbReference type="PROSITE" id="PS51746"/>
    </source>
</evidence>
<dbReference type="SMART" id="SM00332">
    <property type="entry name" value="PP2Cc"/>
    <property type="match status" value="1"/>
</dbReference>
<dbReference type="Proteomes" id="UP000250928">
    <property type="component" value="Unassembled WGS sequence"/>
</dbReference>
<dbReference type="Gene3D" id="3.60.40.10">
    <property type="entry name" value="PPM-type phosphatase domain"/>
    <property type="match status" value="1"/>
</dbReference>
<feature type="domain" description="PPM-type phosphatase" evidence="1">
    <location>
        <begin position="4"/>
        <end position="240"/>
    </location>
</feature>
<dbReference type="SUPFAM" id="SSF81606">
    <property type="entry name" value="PP2C-like"/>
    <property type="match status" value="1"/>
</dbReference>
<gene>
    <name evidence="2" type="ORF">C3L24_10625</name>
</gene>
<organism evidence="2 3">
    <name type="scientific">Candidatus Sedimenticola endophacoides</name>
    <dbReference type="NCBI Taxonomy" id="2548426"/>
    <lineage>
        <taxon>Bacteria</taxon>
        <taxon>Pseudomonadati</taxon>
        <taxon>Pseudomonadota</taxon>
        <taxon>Gammaproteobacteria</taxon>
        <taxon>Chromatiales</taxon>
        <taxon>Sedimenticolaceae</taxon>
        <taxon>Sedimenticola</taxon>
    </lineage>
</organism>
<dbReference type="InterPro" id="IPR001932">
    <property type="entry name" value="PPM-type_phosphatase-like_dom"/>
</dbReference>
<comment type="caution">
    <text evidence="2">The sequence shown here is derived from an EMBL/GenBank/DDBJ whole genome shotgun (WGS) entry which is preliminary data.</text>
</comment>
<dbReference type="EMBL" id="PQCO01000251">
    <property type="protein sequence ID" value="PUD99647.1"/>
    <property type="molecule type" value="Genomic_DNA"/>
</dbReference>